<evidence type="ECO:0000256" key="2">
    <source>
        <dbReference type="ARBA" id="ARBA00008096"/>
    </source>
</evidence>
<dbReference type="AlphaFoldDB" id="S9R9S0"/>
<accession>S9R9S0</accession>
<dbReference type="RefSeq" id="XP_013020365.1">
    <property type="nucleotide sequence ID" value="XM_013164911.1"/>
</dbReference>
<evidence type="ECO:0000313" key="7">
    <source>
        <dbReference type="EMBL" id="EPX70889.1"/>
    </source>
</evidence>
<dbReference type="OrthoDB" id="28257at2759"/>
<evidence type="ECO:0000256" key="4">
    <source>
        <dbReference type="ARBA" id="ARBA00022989"/>
    </source>
</evidence>
<dbReference type="OMA" id="TMGTEPV"/>
<evidence type="ECO:0000313" key="8">
    <source>
        <dbReference type="Proteomes" id="UP000016088"/>
    </source>
</evidence>
<proteinExistence type="inferred from homology"/>
<comment type="subcellular location">
    <subcellularLocation>
        <location evidence="1">Membrane</location>
        <topology evidence="1">Multi-pass membrane protein</topology>
    </subcellularLocation>
</comment>
<dbReference type="VEuPathDB" id="FungiDB:SOCG_04069"/>
<dbReference type="EMBL" id="KE503208">
    <property type="protein sequence ID" value="EPX70889.1"/>
    <property type="molecule type" value="Genomic_DNA"/>
</dbReference>
<dbReference type="GO" id="GO:0005789">
    <property type="term" value="C:endoplasmic reticulum membrane"/>
    <property type="evidence" value="ECO:0007669"/>
    <property type="project" value="TreeGrafter"/>
</dbReference>
<dbReference type="GO" id="GO:0097020">
    <property type="term" value="F:COPII receptor activity"/>
    <property type="evidence" value="ECO:0007669"/>
    <property type="project" value="InterPro"/>
</dbReference>
<protein>
    <submittedName>
        <fullName evidence="7">Sed5 Vesicle protein Svp26</fullName>
    </submittedName>
</protein>
<name>S9R9S0_SCHOY</name>
<comment type="similarity">
    <text evidence="2">Belongs to the SVP26 family.</text>
</comment>
<gene>
    <name evidence="7" type="ORF">SOCG_04069</name>
</gene>
<dbReference type="InterPro" id="IPR007277">
    <property type="entry name" value="Svp26/Tex261"/>
</dbReference>
<evidence type="ECO:0000256" key="6">
    <source>
        <dbReference type="SAM" id="Phobius"/>
    </source>
</evidence>
<reference evidence="7 8" key="1">
    <citation type="journal article" date="2011" name="Science">
        <title>Comparative functional genomics of the fission yeasts.</title>
        <authorList>
            <person name="Rhind N."/>
            <person name="Chen Z."/>
            <person name="Yassour M."/>
            <person name="Thompson D.A."/>
            <person name="Haas B.J."/>
            <person name="Habib N."/>
            <person name="Wapinski I."/>
            <person name="Roy S."/>
            <person name="Lin M.F."/>
            <person name="Heiman D.I."/>
            <person name="Young S.K."/>
            <person name="Furuya K."/>
            <person name="Guo Y."/>
            <person name="Pidoux A."/>
            <person name="Chen H.M."/>
            <person name="Robbertse B."/>
            <person name="Goldberg J.M."/>
            <person name="Aoki K."/>
            <person name="Bayne E.H."/>
            <person name="Berlin A.M."/>
            <person name="Desjardins C.A."/>
            <person name="Dobbs E."/>
            <person name="Dukaj L."/>
            <person name="Fan L."/>
            <person name="FitzGerald M.G."/>
            <person name="French C."/>
            <person name="Gujja S."/>
            <person name="Hansen K."/>
            <person name="Keifenheim D."/>
            <person name="Levin J.Z."/>
            <person name="Mosher R.A."/>
            <person name="Mueller C.A."/>
            <person name="Pfiffner J."/>
            <person name="Priest M."/>
            <person name="Russ C."/>
            <person name="Smialowska A."/>
            <person name="Swoboda P."/>
            <person name="Sykes S.M."/>
            <person name="Vaughn M."/>
            <person name="Vengrova S."/>
            <person name="Yoder R."/>
            <person name="Zeng Q."/>
            <person name="Allshire R."/>
            <person name="Baulcombe D."/>
            <person name="Birren B.W."/>
            <person name="Brown W."/>
            <person name="Ekwall K."/>
            <person name="Kellis M."/>
            <person name="Leatherwood J."/>
            <person name="Levin H."/>
            <person name="Margalit H."/>
            <person name="Martienssen R."/>
            <person name="Nieduszynski C.A."/>
            <person name="Spatafora J.W."/>
            <person name="Friedman N."/>
            <person name="Dalgaard J.Z."/>
            <person name="Baumann P."/>
            <person name="Niki H."/>
            <person name="Regev A."/>
            <person name="Nusbaum C."/>
        </authorList>
    </citation>
    <scope>NUCLEOTIDE SEQUENCE [LARGE SCALE GENOMIC DNA]</scope>
    <source>
        <strain evidence="8">yFS286</strain>
    </source>
</reference>
<keyword evidence="8" id="KW-1185">Reference proteome</keyword>
<feature type="transmembrane region" description="Helical" evidence="6">
    <location>
        <begin position="95"/>
        <end position="115"/>
    </location>
</feature>
<dbReference type="GO" id="GO:0030134">
    <property type="term" value="C:COPII-coated ER to Golgi transport vesicle"/>
    <property type="evidence" value="ECO:0007669"/>
    <property type="project" value="TreeGrafter"/>
</dbReference>
<feature type="transmembrane region" description="Helical" evidence="6">
    <location>
        <begin position="50"/>
        <end position="75"/>
    </location>
</feature>
<dbReference type="eggNOG" id="KOG4136">
    <property type="taxonomic scope" value="Eukaryota"/>
</dbReference>
<dbReference type="GO" id="GO:0000139">
    <property type="term" value="C:Golgi membrane"/>
    <property type="evidence" value="ECO:0007669"/>
    <property type="project" value="TreeGrafter"/>
</dbReference>
<dbReference type="PANTHER" id="PTHR13144:SF0">
    <property type="entry name" value="PROTEIN TEX261"/>
    <property type="match status" value="1"/>
</dbReference>
<dbReference type="Pfam" id="PF04148">
    <property type="entry name" value="Erv26"/>
    <property type="match status" value="1"/>
</dbReference>
<sequence>MLVLNCLSYLGVILGFVGLTLSIASALYYVSEFIEEHTKLAKAFLTRLAYFIMGTLFLLALLDGFPFWLCAFSIFSNYIYKLNFDTFPFFSFRRLRFLLACALIIINHLLWVRFFQTHEFPSRPRGVTYDFLGQRVATYRATFSQVASFMGICVWSVPIGIFVSFTAADNALPTTIAANSSESSPYPDTSSHHQVRAPNVLRQMYKKVGAYIERSLVALGLSDQMGVNERFV</sequence>
<organism evidence="7 8">
    <name type="scientific">Schizosaccharomyces octosporus (strain yFS286)</name>
    <name type="common">Fission yeast</name>
    <name type="synonym">Octosporomyces octosporus</name>
    <dbReference type="NCBI Taxonomy" id="483514"/>
    <lineage>
        <taxon>Eukaryota</taxon>
        <taxon>Fungi</taxon>
        <taxon>Dikarya</taxon>
        <taxon>Ascomycota</taxon>
        <taxon>Taphrinomycotina</taxon>
        <taxon>Schizosaccharomycetes</taxon>
        <taxon>Schizosaccharomycetales</taxon>
        <taxon>Schizosaccharomycetaceae</taxon>
        <taxon>Schizosaccharomyces</taxon>
    </lineage>
</organism>
<dbReference type="GeneID" id="25033033"/>
<keyword evidence="5 6" id="KW-0472">Membrane</keyword>
<dbReference type="Proteomes" id="UP000016088">
    <property type="component" value="Unassembled WGS sequence"/>
</dbReference>
<dbReference type="GO" id="GO:0006888">
    <property type="term" value="P:endoplasmic reticulum to Golgi vesicle-mediated transport"/>
    <property type="evidence" value="ECO:0007669"/>
    <property type="project" value="InterPro"/>
</dbReference>
<dbReference type="PANTHER" id="PTHR13144">
    <property type="entry name" value="TEX261 PROTEIN"/>
    <property type="match status" value="1"/>
</dbReference>
<keyword evidence="4 6" id="KW-1133">Transmembrane helix</keyword>
<feature type="transmembrane region" description="Helical" evidence="6">
    <location>
        <begin position="6"/>
        <end position="30"/>
    </location>
</feature>
<evidence type="ECO:0000256" key="5">
    <source>
        <dbReference type="ARBA" id="ARBA00023136"/>
    </source>
</evidence>
<evidence type="ECO:0000256" key="3">
    <source>
        <dbReference type="ARBA" id="ARBA00022692"/>
    </source>
</evidence>
<keyword evidence="3 6" id="KW-0812">Transmembrane</keyword>
<evidence type="ECO:0000256" key="1">
    <source>
        <dbReference type="ARBA" id="ARBA00004141"/>
    </source>
</evidence>
<dbReference type="HOGENOM" id="CLU_058268_0_0_1"/>